<accession>A0A8H9GSC0</accession>
<comment type="caution">
    <text evidence="1">The sequence shown here is derived from an EMBL/GenBank/DDBJ whole genome shotgun (WGS) entry which is preliminary data.</text>
</comment>
<evidence type="ECO:0000313" key="1">
    <source>
        <dbReference type="EMBL" id="GGM54717.1"/>
    </source>
</evidence>
<proteinExistence type="predicted"/>
<dbReference type="RefSeq" id="WP_189062769.1">
    <property type="nucleotide sequence ID" value="NZ_BMQG01000015.1"/>
</dbReference>
<dbReference type="EMBL" id="BMQG01000015">
    <property type="protein sequence ID" value="GGM54717.1"/>
    <property type="molecule type" value="Genomic_DNA"/>
</dbReference>
<protein>
    <submittedName>
        <fullName evidence="1">Uncharacterized protein</fullName>
    </submittedName>
</protein>
<organism evidence="1 2">
    <name type="scientific">Deinococcus arenae</name>
    <dbReference type="NCBI Taxonomy" id="1452751"/>
    <lineage>
        <taxon>Bacteria</taxon>
        <taxon>Thermotogati</taxon>
        <taxon>Deinococcota</taxon>
        <taxon>Deinococci</taxon>
        <taxon>Deinococcales</taxon>
        <taxon>Deinococcaceae</taxon>
        <taxon>Deinococcus</taxon>
    </lineage>
</organism>
<sequence length="192" mass="21899">MSLSTKPFAATTTEPLIPLMIQRYGWTPRVCRDRITLLRQTVLKHKRDGFTQPSKEWVVTEYAWGNVQEYLDGYDPARWPTFRAYLTEQYGADEQPLELMDVIEELRSAHAAQVKMNEQLMEINRSLQATMEGVTRQMGIIIELLGTLPGVMDAALDERREAGDERGESARDVLEDIRDGLRLIGQALSNKS</sequence>
<gene>
    <name evidence="1" type="ORF">GCM10008956_33250</name>
</gene>
<dbReference type="AlphaFoldDB" id="A0A8H9GSC0"/>
<keyword evidence="2" id="KW-1185">Reference proteome</keyword>
<evidence type="ECO:0000313" key="2">
    <source>
        <dbReference type="Proteomes" id="UP000600547"/>
    </source>
</evidence>
<reference evidence="2" key="1">
    <citation type="journal article" date="2019" name="Int. J. Syst. Evol. Microbiol.">
        <title>The Global Catalogue of Microorganisms (GCM) 10K type strain sequencing project: providing services to taxonomists for standard genome sequencing and annotation.</title>
        <authorList>
            <consortium name="The Broad Institute Genomics Platform"/>
            <consortium name="The Broad Institute Genome Sequencing Center for Infectious Disease"/>
            <person name="Wu L."/>
            <person name="Ma J."/>
        </authorList>
    </citation>
    <scope>NUCLEOTIDE SEQUENCE [LARGE SCALE GENOMIC DNA]</scope>
    <source>
        <strain evidence="2">JCM 31047</strain>
    </source>
</reference>
<dbReference type="Proteomes" id="UP000600547">
    <property type="component" value="Unassembled WGS sequence"/>
</dbReference>
<name>A0A8H9GSC0_9DEIO</name>